<evidence type="ECO:0000313" key="2">
    <source>
        <dbReference type="Proteomes" id="UP001386955"/>
    </source>
</evidence>
<dbReference type="EMBL" id="JAYMYS010000005">
    <property type="protein sequence ID" value="KAK7392628.1"/>
    <property type="molecule type" value="Genomic_DNA"/>
</dbReference>
<organism evidence="1 2">
    <name type="scientific">Psophocarpus tetragonolobus</name>
    <name type="common">Winged bean</name>
    <name type="synonym">Dolichos tetragonolobus</name>
    <dbReference type="NCBI Taxonomy" id="3891"/>
    <lineage>
        <taxon>Eukaryota</taxon>
        <taxon>Viridiplantae</taxon>
        <taxon>Streptophyta</taxon>
        <taxon>Embryophyta</taxon>
        <taxon>Tracheophyta</taxon>
        <taxon>Spermatophyta</taxon>
        <taxon>Magnoliopsida</taxon>
        <taxon>eudicotyledons</taxon>
        <taxon>Gunneridae</taxon>
        <taxon>Pentapetalae</taxon>
        <taxon>rosids</taxon>
        <taxon>fabids</taxon>
        <taxon>Fabales</taxon>
        <taxon>Fabaceae</taxon>
        <taxon>Papilionoideae</taxon>
        <taxon>50 kb inversion clade</taxon>
        <taxon>NPAAA clade</taxon>
        <taxon>indigoferoid/millettioid clade</taxon>
        <taxon>Phaseoleae</taxon>
        <taxon>Psophocarpus</taxon>
    </lineage>
</organism>
<accession>A0AAN9SEJ5</accession>
<name>A0AAN9SEJ5_PSOTE</name>
<keyword evidence="2" id="KW-1185">Reference proteome</keyword>
<proteinExistence type="predicted"/>
<evidence type="ECO:0000313" key="1">
    <source>
        <dbReference type="EMBL" id="KAK7392628.1"/>
    </source>
</evidence>
<dbReference type="AlphaFoldDB" id="A0AAN9SEJ5"/>
<dbReference type="Proteomes" id="UP001386955">
    <property type="component" value="Unassembled WGS sequence"/>
</dbReference>
<gene>
    <name evidence="1" type="ORF">VNO78_21072</name>
</gene>
<comment type="caution">
    <text evidence="1">The sequence shown here is derived from an EMBL/GenBank/DDBJ whole genome shotgun (WGS) entry which is preliminary data.</text>
</comment>
<dbReference type="InterPro" id="IPR036961">
    <property type="entry name" value="Kinesin_motor_dom_sf"/>
</dbReference>
<protein>
    <submittedName>
        <fullName evidence="1">Uncharacterized protein</fullName>
    </submittedName>
</protein>
<sequence length="153" mass="18030">MTVTTMNLCHGSKVWVEDRDSTWELAEVLDSHGNQLLLVTNSDKKKLFLRDADEEEHGGFKDMTRLAYLNKPKVLFNIWRRYALNDIYWNPRTQGFPNPPEKRGRTRGHAIELKLKHSLFEEEANEGWRRNENEFTLGQFDGRKHDDENGYAH</sequence>
<dbReference type="Gene3D" id="3.40.850.10">
    <property type="entry name" value="Kinesin motor domain"/>
    <property type="match status" value="1"/>
</dbReference>
<reference evidence="1 2" key="1">
    <citation type="submission" date="2024-01" db="EMBL/GenBank/DDBJ databases">
        <title>The genomes of 5 underutilized Papilionoideae crops provide insights into root nodulation and disease resistanc.</title>
        <authorList>
            <person name="Jiang F."/>
        </authorList>
    </citation>
    <scope>NUCLEOTIDE SEQUENCE [LARGE SCALE GENOMIC DNA]</scope>
    <source>
        <strain evidence="1">DUOXIRENSHENG_FW03</strain>
        <tissue evidence="1">Leaves</tissue>
    </source>
</reference>